<dbReference type="GO" id="GO:0008270">
    <property type="term" value="F:zinc ion binding"/>
    <property type="evidence" value="ECO:0007669"/>
    <property type="project" value="UniProtKB-KW"/>
</dbReference>
<evidence type="ECO:0000256" key="3">
    <source>
        <dbReference type="ARBA" id="ARBA00022737"/>
    </source>
</evidence>
<feature type="domain" description="C2H2-type" evidence="12">
    <location>
        <begin position="215"/>
        <end position="242"/>
    </location>
</feature>
<proteinExistence type="predicted"/>
<evidence type="ECO:0000256" key="4">
    <source>
        <dbReference type="ARBA" id="ARBA00022771"/>
    </source>
</evidence>
<sequence>MSSKRMKQESNTKKKAAQQESVSVPLKEAKQEKLDIDDMELMTAGLEDDDEGGCYFVDQKGNYYFQASEDAELTAVETGPADFDQLTDEQGKADEEVSYVLIMNDDANKSTLVVNDDTSLGDVKDNEIYEFDDPDYMVPEQPDQAKKTQTRVGNKPVFQCKLCPTTCGRKTDLRIHVQNLHTADKPIKCKRCDNTFPDRYSYKMHAKTHEGEKCYRCDYCPYASISMRHLESHLLLHTDQKPYKCDQCVQTFRQKQLLKRHINYYHNPDYVAPTPKAKTHVCPTCKRPFRHKGNLIRHMAMHDPESTMSKELEALREGRQKKVQITFEDGMFKGEEEYEGEEDEEDEEDDEEEDTEDEENEEDANPLGATDVVTVEDEDGQYVVLEVIQLQDKDNRTDITEKPQKKRGAPKRKAASPPAATPPTTSKPRTATRTSTVTTTTRSLRSAKKEPALLSPQNRTLDVDGMRLMMVTDEADDDAHEIVIEQQSAESGDEFILSTEDLQDTEMLMSTLESKRSRYDVTISQAELEKNMSNCFGFDDDDDEDLDTKATITLLN</sequence>
<feature type="compositionally biased region" description="Acidic residues" evidence="11">
    <location>
        <begin position="336"/>
        <end position="364"/>
    </location>
</feature>
<dbReference type="SMART" id="SM00355">
    <property type="entry name" value="ZnF_C2H2"/>
    <property type="match status" value="5"/>
</dbReference>
<evidence type="ECO:0000256" key="9">
    <source>
        <dbReference type="ARBA" id="ARBA00023242"/>
    </source>
</evidence>
<feature type="domain" description="C2H2-type" evidence="12">
    <location>
        <begin position="158"/>
        <end position="186"/>
    </location>
</feature>
<dbReference type="InterPro" id="IPR036236">
    <property type="entry name" value="Znf_C2H2_sf"/>
</dbReference>
<feature type="domain" description="C2H2-type" evidence="12">
    <location>
        <begin position="280"/>
        <end position="307"/>
    </location>
</feature>
<keyword evidence="2" id="KW-0479">Metal-binding</keyword>
<feature type="compositionally biased region" description="Basic and acidic residues" evidence="11">
    <location>
        <begin position="1"/>
        <end position="12"/>
    </location>
</feature>
<evidence type="ECO:0000313" key="13">
    <source>
        <dbReference type="EnsemblMetazoa" id="ACHR008396-PA"/>
    </source>
</evidence>
<keyword evidence="8" id="KW-0804">Transcription</keyword>
<comment type="subcellular location">
    <subcellularLocation>
        <location evidence="1">Nucleus</location>
    </subcellularLocation>
</comment>
<dbReference type="VEuPathDB" id="VectorBase:ACHR008396"/>
<protein>
    <recommendedName>
        <fullName evidence="12">C2H2-type domain-containing protein</fullName>
    </recommendedName>
</protein>
<evidence type="ECO:0000256" key="8">
    <source>
        <dbReference type="ARBA" id="ARBA00023163"/>
    </source>
</evidence>
<feature type="compositionally biased region" description="Basic and acidic residues" evidence="11">
    <location>
        <begin position="394"/>
        <end position="403"/>
    </location>
</feature>
<evidence type="ECO:0000256" key="1">
    <source>
        <dbReference type="ARBA" id="ARBA00004123"/>
    </source>
</evidence>
<evidence type="ECO:0000259" key="12">
    <source>
        <dbReference type="PROSITE" id="PS50157"/>
    </source>
</evidence>
<evidence type="ECO:0000256" key="5">
    <source>
        <dbReference type="ARBA" id="ARBA00022833"/>
    </source>
</evidence>
<feature type="compositionally biased region" description="Low complexity" evidence="11">
    <location>
        <begin position="415"/>
        <end position="444"/>
    </location>
</feature>
<keyword evidence="14" id="KW-1185">Reference proteome</keyword>
<dbReference type="Gene3D" id="3.30.160.60">
    <property type="entry name" value="Classic Zinc Finger"/>
    <property type="match status" value="4"/>
</dbReference>
<keyword evidence="4 10" id="KW-0863">Zinc-finger</keyword>
<accession>A0A182KCA9</accession>
<dbReference type="PROSITE" id="PS50157">
    <property type="entry name" value="ZINC_FINGER_C2H2_2"/>
    <property type="match status" value="5"/>
</dbReference>
<keyword evidence="5" id="KW-0862">Zinc</keyword>
<evidence type="ECO:0000256" key="10">
    <source>
        <dbReference type="PROSITE-ProRule" id="PRU00042"/>
    </source>
</evidence>
<dbReference type="PROSITE" id="PS00028">
    <property type="entry name" value="ZINC_FINGER_C2H2_1"/>
    <property type="match status" value="4"/>
</dbReference>
<feature type="domain" description="C2H2-type" evidence="12">
    <location>
        <begin position="243"/>
        <end position="271"/>
    </location>
</feature>
<dbReference type="SUPFAM" id="SSF57667">
    <property type="entry name" value="beta-beta-alpha zinc fingers"/>
    <property type="match status" value="4"/>
</dbReference>
<dbReference type="STRING" id="43041.A0A182KCA9"/>
<dbReference type="GO" id="GO:0005634">
    <property type="term" value="C:nucleus"/>
    <property type="evidence" value="ECO:0007669"/>
    <property type="project" value="UniProtKB-SubCell"/>
</dbReference>
<keyword evidence="6" id="KW-0805">Transcription regulation</keyword>
<feature type="domain" description="C2H2-type" evidence="12">
    <location>
        <begin position="187"/>
        <end position="214"/>
    </location>
</feature>
<dbReference type="PANTHER" id="PTHR16515:SF49">
    <property type="entry name" value="GASTRULA ZINC FINGER PROTEIN XLCGF49.1-LIKE-RELATED"/>
    <property type="match status" value="1"/>
</dbReference>
<dbReference type="EnsemblMetazoa" id="ACHR008396-RA">
    <property type="protein sequence ID" value="ACHR008396-PA"/>
    <property type="gene ID" value="ACHR008396"/>
</dbReference>
<name>A0A182KCA9_9DIPT</name>
<evidence type="ECO:0000256" key="7">
    <source>
        <dbReference type="ARBA" id="ARBA00023125"/>
    </source>
</evidence>
<organism evidence="13 14">
    <name type="scientific">Anopheles christyi</name>
    <dbReference type="NCBI Taxonomy" id="43041"/>
    <lineage>
        <taxon>Eukaryota</taxon>
        <taxon>Metazoa</taxon>
        <taxon>Ecdysozoa</taxon>
        <taxon>Arthropoda</taxon>
        <taxon>Hexapoda</taxon>
        <taxon>Insecta</taxon>
        <taxon>Pterygota</taxon>
        <taxon>Neoptera</taxon>
        <taxon>Endopterygota</taxon>
        <taxon>Diptera</taxon>
        <taxon>Nematocera</taxon>
        <taxon>Culicoidea</taxon>
        <taxon>Culicidae</taxon>
        <taxon>Anophelinae</taxon>
        <taxon>Anopheles</taxon>
    </lineage>
</organism>
<feature type="compositionally biased region" description="Basic residues" evidence="11">
    <location>
        <begin position="404"/>
        <end position="414"/>
    </location>
</feature>
<dbReference type="FunFam" id="3.30.160.60:FF:000420">
    <property type="entry name" value="Putative transcriptional repressor ctcf"/>
    <property type="match status" value="1"/>
</dbReference>
<keyword evidence="9" id="KW-0539">Nucleus</keyword>
<feature type="region of interest" description="Disordered" evidence="11">
    <location>
        <begin position="1"/>
        <end position="31"/>
    </location>
</feature>
<evidence type="ECO:0000256" key="11">
    <source>
        <dbReference type="SAM" id="MobiDB-lite"/>
    </source>
</evidence>
<keyword evidence="7" id="KW-0238">DNA-binding</keyword>
<dbReference type="InterPro" id="IPR050331">
    <property type="entry name" value="Zinc_finger"/>
</dbReference>
<evidence type="ECO:0000256" key="2">
    <source>
        <dbReference type="ARBA" id="ARBA00022723"/>
    </source>
</evidence>
<reference evidence="13" key="2">
    <citation type="submission" date="2020-05" db="UniProtKB">
        <authorList>
            <consortium name="EnsemblMetazoa"/>
        </authorList>
    </citation>
    <scope>IDENTIFICATION</scope>
    <source>
        <strain evidence="13">ACHKN1017</strain>
    </source>
</reference>
<keyword evidence="3" id="KW-0677">Repeat</keyword>
<evidence type="ECO:0000313" key="14">
    <source>
        <dbReference type="Proteomes" id="UP000075881"/>
    </source>
</evidence>
<feature type="region of interest" description="Disordered" evidence="11">
    <location>
        <begin position="323"/>
        <end position="377"/>
    </location>
</feature>
<dbReference type="GO" id="GO:0003677">
    <property type="term" value="F:DNA binding"/>
    <property type="evidence" value="ECO:0007669"/>
    <property type="project" value="UniProtKB-KW"/>
</dbReference>
<dbReference type="InterPro" id="IPR013087">
    <property type="entry name" value="Znf_C2H2_type"/>
</dbReference>
<dbReference type="Pfam" id="PF00096">
    <property type="entry name" value="zf-C2H2"/>
    <property type="match status" value="2"/>
</dbReference>
<dbReference type="AlphaFoldDB" id="A0A182KCA9"/>
<feature type="region of interest" description="Disordered" evidence="11">
    <location>
        <begin position="394"/>
        <end position="459"/>
    </location>
</feature>
<dbReference type="PANTHER" id="PTHR16515">
    <property type="entry name" value="PR DOMAIN ZINC FINGER PROTEIN"/>
    <property type="match status" value="1"/>
</dbReference>
<reference evidence="14" key="1">
    <citation type="submission" date="2013-03" db="EMBL/GenBank/DDBJ databases">
        <title>The Genome Sequence of Anopheles christyi ACHKN1017.</title>
        <authorList>
            <consortium name="The Broad Institute Genomics Platform"/>
            <person name="Neafsey D.E."/>
            <person name="Besansky N."/>
            <person name="Walker B."/>
            <person name="Young S.K."/>
            <person name="Zeng Q."/>
            <person name="Gargeya S."/>
            <person name="Fitzgerald M."/>
            <person name="Haas B."/>
            <person name="Abouelleil A."/>
            <person name="Allen A.W."/>
            <person name="Alvarado L."/>
            <person name="Arachchi H.M."/>
            <person name="Berlin A.M."/>
            <person name="Chapman S.B."/>
            <person name="Gainer-Dewar J."/>
            <person name="Goldberg J."/>
            <person name="Griggs A."/>
            <person name="Gujja S."/>
            <person name="Hansen M."/>
            <person name="Howarth C."/>
            <person name="Imamovic A."/>
            <person name="Ireland A."/>
            <person name="Larimer J."/>
            <person name="McCowan C."/>
            <person name="Murphy C."/>
            <person name="Pearson M."/>
            <person name="Poon T.W."/>
            <person name="Priest M."/>
            <person name="Roberts A."/>
            <person name="Saif S."/>
            <person name="Shea T."/>
            <person name="Sisk P."/>
            <person name="Sykes S."/>
            <person name="Wortman J."/>
            <person name="Nusbaum C."/>
            <person name="Birren B."/>
        </authorList>
    </citation>
    <scope>NUCLEOTIDE SEQUENCE [LARGE SCALE GENOMIC DNA]</scope>
    <source>
        <strain evidence="14">ACHKN1017</strain>
    </source>
</reference>
<dbReference type="Proteomes" id="UP000075881">
    <property type="component" value="Unassembled WGS sequence"/>
</dbReference>
<dbReference type="GO" id="GO:0010468">
    <property type="term" value="P:regulation of gene expression"/>
    <property type="evidence" value="ECO:0007669"/>
    <property type="project" value="TreeGrafter"/>
</dbReference>
<evidence type="ECO:0000256" key="6">
    <source>
        <dbReference type="ARBA" id="ARBA00023015"/>
    </source>
</evidence>